<dbReference type="AlphaFoldDB" id="A0A284QZ41"/>
<gene>
    <name evidence="1" type="ORF">ARMOST_05018</name>
</gene>
<dbReference type="EMBL" id="FUEG01000003">
    <property type="protein sequence ID" value="SJL01695.1"/>
    <property type="molecule type" value="Genomic_DNA"/>
</dbReference>
<sequence length="213" mass="24330">MDNRLDVPSRRLQPSLILAGAAIPHVIWGQEAVHYSLGGAFIHEKLDLQILLPPSRFQEAVKLLATSYSPMSCEEIDDEKRALIASKQDIYITDYTVAFRDRPDDFVRLKSLQRDTKSDPYYVLLISNTIFNYPLDDIVQVSLPLFPDLPFPSVPALVHLMPIYIQKWTNAGYSAQSWAFIEICEYMLEALSITLFAKKWKKSITTLTSCRQC</sequence>
<proteinExistence type="predicted"/>
<keyword evidence="2" id="KW-1185">Reference proteome</keyword>
<dbReference type="Proteomes" id="UP000219338">
    <property type="component" value="Unassembled WGS sequence"/>
</dbReference>
<evidence type="ECO:0000313" key="2">
    <source>
        <dbReference type="Proteomes" id="UP000219338"/>
    </source>
</evidence>
<name>A0A284QZ41_ARMOS</name>
<accession>A0A284QZ41</accession>
<organism evidence="1 2">
    <name type="scientific">Armillaria ostoyae</name>
    <name type="common">Armillaria root rot fungus</name>
    <dbReference type="NCBI Taxonomy" id="47428"/>
    <lineage>
        <taxon>Eukaryota</taxon>
        <taxon>Fungi</taxon>
        <taxon>Dikarya</taxon>
        <taxon>Basidiomycota</taxon>
        <taxon>Agaricomycotina</taxon>
        <taxon>Agaricomycetes</taxon>
        <taxon>Agaricomycetidae</taxon>
        <taxon>Agaricales</taxon>
        <taxon>Marasmiineae</taxon>
        <taxon>Physalacriaceae</taxon>
        <taxon>Armillaria</taxon>
    </lineage>
</organism>
<evidence type="ECO:0000313" key="1">
    <source>
        <dbReference type="EMBL" id="SJL01695.1"/>
    </source>
</evidence>
<reference evidence="2" key="1">
    <citation type="journal article" date="2017" name="Nat. Ecol. Evol.">
        <title>Genome expansion and lineage-specific genetic innovations in the forest pathogenic fungi Armillaria.</title>
        <authorList>
            <person name="Sipos G."/>
            <person name="Prasanna A.N."/>
            <person name="Walter M.C."/>
            <person name="O'Connor E."/>
            <person name="Balint B."/>
            <person name="Krizsan K."/>
            <person name="Kiss B."/>
            <person name="Hess J."/>
            <person name="Varga T."/>
            <person name="Slot J."/>
            <person name="Riley R."/>
            <person name="Boka B."/>
            <person name="Rigling D."/>
            <person name="Barry K."/>
            <person name="Lee J."/>
            <person name="Mihaltcheva S."/>
            <person name="LaButti K."/>
            <person name="Lipzen A."/>
            <person name="Waldron R."/>
            <person name="Moloney N.M."/>
            <person name="Sperisen C."/>
            <person name="Kredics L."/>
            <person name="Vagvoelgyi C."/>
            <person name="Patrignani A."/>
            <person name="Fitzpatrick D."/>
            <person name="Nagy I."/>
            <person name="Doyle S."/>
            <person name="Anderson J.B."/>
            <person name="Grigoriev I.V."/>
            <person name="Gueldener U."/>
            <person name="Muensterkoetter M."/>
            <person name="Nagy L.G."/>
        </authorList>
    </citation>
    <scope>NUCLEOTIDE SEQUENCE [LARGE SCALE GENOMIC DNA]</scope>
    <source>
        <strain evidence="2">C18/9</strain>
    </source>
</reference>
<protein>
    <submittedName>
        <fullName evidence="1">Uncharacterized protein</fullName>
    </submittedName>
</protein>